<gene>
    <name evidence="1" type="ORF">CUMW_278960</name>
</gene>
<dbReference type="Proteomes" id="UP000236630">
    <property type="component" value="Unassembled WGS sequence"/>
</dbReference>
<keyword evidence="2" id="KW-1185">Reference proteome</keyword>
<feature type="non-terminal residue" evidence="1">
    <location>
        <position position="75"/>
    </location>
</feature>
<name>A0A2H5N6R6_CITUN</name>
<organism evidence="1 2">
    <name type="scientific">Citrus unshiu</name>
    <name type="common">Satsuma mandarin</name>
    <name type="synonym">Citrus nobilis var. unshiu</name>
    <dbReference type="NCBI Taxonomy" id="55188"/>
    <lineage>
        <taxon>Eukaryota</taxon>
        <taxon>Viridiplantae</taxon>
        <taxon>Streptophyta</taxon>
        <taxon>Embryophyta</taxon>
        <taxon>Tracheophyta</taxon>
        <taxon>Spermatophyta</taxon>
        <taxon>Magnoliopsida</taxon>
        <taxon>eudicotyledons</taxon>
        <taxon>Gunneridae</taxon>
        <taxon>Pentapetalae</taxon>
        <taxon>rosids</taxon>
        <taxon>malvids</taxon>
        <taxon>Sapindales</taxon>
        <taxon>Rutaceae</taxon>
        <taxon>Aurantioideae</taxon>
        <taxon>Citrus</taxon>
    </lineage>
</organism>
<evidence type="ECO:0000313" key="1">
    <source>
        <dbReference type="EMBL" id="GAY35920.1"/>
    </source>
</evidence>
<accession>A0A2H5N6R6</accession>
<dbReference type="EMBL" id="BDQV01002069">
    <property type="protein sequence ID" value="GAY35920.1"/>
    <property type="molecule type" value="Genomic_DNA"/>
</dbReference>
<dbReference type="AlphaFoldDB" id="A0A2H5N6R6"/>
<sequence>MYQNEDSSITVTRPSYLYNVNKVVGYAVCCVFHVPTHSTGITGQGHSDPTYVLYCSMDGSHVGHFVNFREKFGHR</sequence>
<evidence type="ECO:0000313" key="2">
    <source>
        <dbReference type="Proteomes" id="UP000236630"/>
    </source>
</evidence>
<proteinExistence type="predicted"/>
<protein>
    <submittedName>
        <fullName evidence="1">Uncharacterized protein</fullName>
    </submittedName>
</protein>
<reference evidence="1 2" key="1">
    <citation type="journal article" date="2017" name="Front. Genet.">
        <title>Draft sequencing of the heterozygous diploid genome of Satsuma (Citrus unshiu Marc.) using a hybrid assembly approach.</title>
        <authorList>
            <person name="Shimizu T."/>
            <person name="Tanizawa Y."/>
            <person name="Mochizuki T."/>
            <person name="Nagasaki H."/>
            <person name="Yoshioka T."/>
            <person name="Toyoda A."/>
            <person name="Fujiyama A."/>
            <person name="Kaminuma E."/>
            <person name="Nakamura Y."/>
        </authorList>
    </citation>
    <scope>NUCLEOTIDE SEQUENCE [LARGE SCALE GENOMIC DNA]</scope>
    <source>
        <strain evidence="2">cv. Miyagawa wase</strain>
    </source>
</reference>
<comment type="caution">
    <text evidence="1">The sequence shown here is derived from an EMBL/GenBank/DDBJ whole genome shotgun (WGS) entry which is preliminary data.</text>
</comment>